<feature type="compositionally biased region" description="Basic and acidic residues" evidence="1">
    <location>
        <begin position="41"/>
        <end position="58"/>
    </location>
</feature>
<dbReference type="AlphaFoldDB" id="A0A0L8I9G9"/>
<evidence type="ECO:0000256" key="1">
    <source>
        <dbReference type="SAM" id="MobiDB-lite"/>
    </source>
</evidence>
<evidence type="ECO:0000313" key="2">
    <source>
        <dbReference type="EMBL" id="KOF98069.1"/>
    </source>
</evidence>
<feature type="region of interest" description="Disordered" evidence="1">
    <location>
        <begin position="30"/>
        <end position="58"/>
    </location>
</feature>
<gene>
    <name evidence="2" type="ORF">OCBIM_22027397mg</name>
</gene>
<accession>A0A0L8I9G9</accession>
<sequence>MNGLHKQGNVVVEYLKSSISCKYQHLQIHPTNASKRKSHPNMKESKNSTKNKRDCKWE</sequence>
<organism evidence="2">
    <name type="scientific">Octopus bimaculoides</name>
    <name type="common">California two-spotted octopus</name>
    <dbReference type="NCBI Taxonomy" id="37653"/>
    <lineage>
        <taxon>Eukaryota</taxon>
        <taxon>Metazoa</taxon>
        <taxon>Spiralia</taxon>
        <taxon>Lophotrochozoa</taxon>
        <taxon>Mollusca</taxon>
        <taxon>Cephalopoda</taxon>
        <taxon>Coleoidea</taxon>
        <taxon>Octopodiformes</taxon>
        <taxon>Octopoda</taxon>
        <taxon>Incirrata</taxon>
        <taxon>Octopodidae</taxon>
        <taxon>Octopus</taxon>
    </lineage>
</organism>
<dbReference type="EMBL" id="KQ416223">
    <property type="protein sequence ID" value="KOF98069.1"/>
    <property type="molecule type" value="Genomic_DNA"/>
</dbReference>
<name>A0A0L8I9G9_OCTBM</name>
<proteinExistence type="predicted"/>
<reference evidence="2" key="1">
    <citation type="submission" date="2015-07" db="EMBL/GenBank/DDBJ databases">
        <title>MeaNS - Measles Nucleotide Surveillance Program.</title>
        <authorList>
            <person name="Tran T."/>
            <person name="Druce J."/>
        </authorList>
    </citation>
    <scope>NUCLEOTIDE SEQUENCE</scope>
    <source>
        <strain evidence="2">UCB-OBI-ISO-001</strain>
        <tissue evidence="2">Gonad</tissue>
    </source>
</reference>
<protein>
    <submittedName>
        <fullName evidence="2">Uncharacterized protein</fullName>
    </submittedName>
</protein>